<accession>A0A4U5PEI1</accession>
<reference evidence="2 3" key="2">
    <citation type="journal article" date="2019" name="G3 (Bethesda)">
        <title>Hybrid Assembly of the Genome of the Entomopathogenic Nematode Steinernema carpocapsae Identifies the X-Chromosome.</title>
        <authorList>
            <person name="Serra L."/>
            <person name="Macchietto M."/>
            <person name="Macias-Munoz A."/>
            <person name="McGill C.J."/>
            <person name="Rodriguez I.M."/>
            <person name="Rodriguez B."/>
            <person name="Murad R."/>
            <person name="Mortazavi A."/>
        </authorList>
    </citation>
    <scope>NUCLEOTIDE SEQUENCE [LARGE SCALE GENOMIC DNA]</scope>
    <source>
        <strain evidence="2 3">ALL</strain>
    </source>
</reference>
<gene>
    <name evidence="2" type="ORF">L596_009147</name>
</gene>
<feature type="region of interest" description="Disordered" evidence="1">
    <location>
        <begin position="9"/>
        <end position="40"/>
    </location>
</feature>
<evidence type="ECO:0000313" key="2">
    <source>
        <dbReference type="EMBL" id="TKR94917.1"/>
    </source>
</evidence>
<keyword evidence="3" id="KW-1185">Reference proteome</keyword>
<protein>
    <submittedName>
        <fullName evidence="2">Uncharacterized protein</fullName>
    </submittedName>
</protein>
<evidence type="ECO:0000256" key="1">
    <source>
        <dbReference type="SAM" id="MobiDB-lite"/>
    </source>
</evidence>
<dbReference type="AlphaFoldDB" id="A0A4U5PEI1"/>
<dbReference type="EMBL" id="AZBU02000002">
    <property type="protein sequence ID" value="TKR94917.1"/>
    <property type="molecule type" value="Genomic_DNA"/>
</dbReference>
<comment type="caution">
    <text evidence="2">The sequence shown here is derived from an EMBL/GenBank/DDBJ whole genome shotgun (WGS) entry which is preliminary data.</text>
</comment>
<reference evidence="2 3" key="1">
    <citation type="journal article" date="2015" name="Genome Biol.">
        <title>Comparative genomics of Steinernema reveals deeply conserved gene regulatory networks.</title>
        <authorList>
            <person name="Dillman A.R."/>
            <person name="Macchietto M."/>
            <person name="Porter C.F."/>
            <person name="Rogers A."/>
            <person name="Williams B."/>
            <person name="Antoshechkin I."/>
            <person name="Lee M.M."/>
            <person name="Goodwin Z."/>
            <person name="Lu X."/>
            <person name="Lewis E.E."/>
            <person name="Goodrich-Blair H."/>
            <person name="Stock S.P."/>
            <person name="Adams B.J."/>
            <person name="Sternberg P.W."/>
            <person name="Mortazavi A."/>
        </authorList>
    </citation>
    <scope>NUCLEOTIDE SEQUENCE [LARGE SCALE GENOMIC DNA]</scope>
    <source>
        <strain evidence="2 3">ALL</strain>
    </source>
</reference>
<dbReference type="Proteomes" id="UP000298663">
    <property type="component" value="Unassembled WGS sequence"/>
</dbReference>
<organism evidence="2 3">
    <name type="scientific">Steinernema carpocapsae</name>
    <name type="common">Entomopathogenic nematode</name>
    <dbReference type="NCBI Taxonomy" id="34508"/>
    <lineage>
        <taxon>Eukaryota</taxon>
        <taxon>Metazoa</taxon>
        <taxon>Ecdysozoa</taxon>
        <taxon>Nematoda</taxon>
        <taxon>Chromadorea</taxon>
        <taxon>Rhabditida</taxon>
        <taxon>Tylenchina</taxon>
        <taxon>Panagrolaimomorpha</taxon>
        <taxon>Strongyloidoidea</taxon>
        <taxon>Steinernematidae</taxon>
        <taxon>Steinernema</taxon>
    </lineage>
</organism>
<name>A0A4U5PEI1_STECR</name>
<evidence type="ECO:0000313" key="3">
    <source>
        <dbReference type="Proteomes" id="UP000298663"/>
    </source>
</evidence>
<proteinExistence type="predicted"/>
<sequence>MLIDFINTQNEPAASPHGSAPFPSPYWSSPPPSSAALPASPSPAAFVQLHRNRQLLHFALSGLLRQVLRRIVFGDFGAVRKSTPPSASASLWTSAFQLYLRERLLLLFSPGHFSTVFERF</sequence>
<feature type="compositionally biased region" description="Pro residues" evidence="1">
    <location>
        <begin position="22"/>
        <end position="33"/>
    </location>
</feature>